<proteinExistence type="predicted"/>
<evidence type="ECO:0000313" key="2">
    <source>
        <dbReference type="Ensembl" id="ENSSLUP00000044880.1"/>
    </source>
</evidence>
<feature type="transmembrane region" description="Helical" evidence="1">
    <location>
        <begin position="118"/>
        <end position="136"/>
    </location>
</feature>
<keyword evidence="1" id="KW-1133">Transmembrane helix</keyword>
<organism evidence="2 3">
    <name type="scientific">Sander lucioperca</name>
    <name type="common">Pike-perch</name>
    <name type="synonym">Perca lucioperca</name>
    <dbReference type="NCBI Taxonomy" id="283035"/>
    <lineage>
        <taxon>Eukaryota</taxon>
        <taxon>Metazoa</taxon>
        <taxon>Chordata</taxon>
        <taxon>Craniata</taxon>
        <taxon>Vertebrata</taxon>
        <taxon>Euteleostomi</taxon>
        <taxon>Actinopterygii</taxon>
        <taxon>Neopterygii</taxon>
        <taxon>Teleostei</taxon>
        <taxon>Neoteleostei</taxon>
        <taxon>Acanthomorphata</taxon>
        <taxon>Eupercaria</taxon>
        <taxon>Perciformes</taxon>
        <taxon>Percoidei</taxon>
        <taxon>Percidae</taxon>
        <taxon>Luciopercinae</taxon>
        <taxon>Sander</taxon>
    </lineage>
</organism>
<feature type="transmembrane region" description="Helical" evidence="1">
    <location>
        <begin position="16"/>
        <end position="41"/>
    </location>
</feature>
<dbReference type="Ensembl" id="ENSSLUT00000046293.1">
    <property type="protein sequence ID" value="ENSSLUP00000044880.1"/>
    <property type="gene ID" value="ENSSLUG00000019860.1"/>
</dbReference>
<reference evidence="2" key="2">
    <citation type="submission" date="2025-09" db="UniProtKB">
        <authorList>
            <consortium name="Ensembl"/>
        </authorList>
    </citation>
    <scope>IDENTIFICATION</scope>
</reference>
<dbReference type="Proteomes" id="UP000694568">
    <property type="component" value="Unplaced"/>
</dbReference>
<keyword evidence="3" id="KW-1185">Reference proteome</keyword>
<accession>A0A8C9ZRT4</accession>
<feature type="transmembrane region" description="Helical" evidence="1">
    <location>
        <begin position="47"/>
        <end position="67"/>
    </location>
</feature>
<sequence length="179" mass="19489">MDGGAGGVRRGSGQDVVLLALVLVLQHQTLLVLPLFLSFLLEEELLLVLHLSLQVGLVGLSPLLLPAGHTSTVDTHTHTHKTFISVSVYLYSSISVSVYLYSSISVSVYLYSSISVSVYLYSSISVSVYLYISVSVSQPAADGLPPRVRFCLKFLPVKIKFFLATVTKCFLFGRTVMSL</sequence>
<dbReference type="AlphaFoldDB" id="A0A8C9ZRT4"/>
<keyword evidence="1" id="KW-0812">Transmembrane</keyword>
<evidence type="ECO:0000313" key="3">
    <source>
        <dbReference type="Proteomes" id="UP000694568"/>
    </source>
</evidence>
<reference evidence="2" key="1">
    <citation type="submission" date="2025-08" db="UniProtKB">
        <authorList>
            <consortium name="Ensembl"/>
        </authorList>
    </citation>
    <scope>IDENTIFICATION</scope>
</reference>
<keyword evidence="1" id="KW-0472">Membrane</keyword>
<feature type="transmembrane region" description="Helical" evidence="1">
    <location>
        <begin position="88"/>
        <end position="112"/>
    </location>
</feature>
<evidence type="ECO:0000256" key="1">
    <source>
        <dbReference type="SAM" id="Phobius"/>
    </source>
</evidence>
<protein>
    <submittedName>
        <fullName evidence="2">Uncharacterized protein</fullName>
    </submittedName>
</protein>
<name>A0A8C9ZRT4_SANLU</name>